<dbReference type="EMBL" id="BKCJ011024407">
    <property type="protein sequence ID" value="GFC69399.1"/>
    <property type="molecule type" value="Genomic_DNA"/>
</dbReference>
<feature type="non-terminal residue" evidence="2">
    <location>
        <position position="1"/>
    </location>
</feature>
<gene>
    <name evidence="2" type="ORF">Tci_841369</name>
</gene>
<evidence type="ECO:0000313" key="2">
    <source>
        <dbReference type="EMBL" id="GFC69399.1"/>
    </source>
</evidence>
<feature type="compositionally biased region" description="Basic and acidic residues" evidence="1">
    <location>
        <begin position="32"/>
        <end position="43"/>
    </location>
</feature>
<accession>A0A699QJJ9</accession>
<evidence type="ECO:0000256" key="1">
    <source>
        <dbReference type="SAM" id="MobiDB-lite"/>
    </source>
</evidence>
<dbReference type="AlphaFoldDB" id="A0A699QJJ9"/>
<comment type="caution">
    <text evidence="2">The sequence shown here is derived from an EMBL/GenBank/DDBJ whole genome shotgun (WGS) entry which is preliminary data.</text>
</comment>
<protein>
    <submittedName>
        <fullName evidence="2">Uncharacterized protein</fullName>
    </submittedName>
</protein>
<sequence>DRLKVADSNVDYESQKIPTENRKESRKCRASKHQDNRNREAPRRTVPVKDTTSNALVTQCDGLGYDWSDQVKDGPTNFALMAYTSSSSSSSSNSKTKVSTCSKACLKSYETLKEHYDNLTKDFNKS</sequence>
<proteinExistence type="predicted"/>
<name>A0A699QJJ9_TANCI</name>
<organism evidence="2">
    <name type="scientific">Tanacetum cinerariifolium</name>
    <name type="common">Dalmatian daisy</name>
    <name type="synonym">Chrysanthemum cinerariifolium</name>
    <dbReference type="NCBI Taxonomy" id="118510"/>
    <lineage>
        <taxon>Eukaryota</taxon>
        <taxon>Viridiplantae</taxon>
        <taxon>Streptophyta</taxon>
        <taxon>Embryophyta</taxon>
        <taxon>Tracheophyta</taxon>
        <taxon>Spermatophyta</taxon>
        <taxon>Magnoliopsida</taxon>
        <taxon>eudicotyledons</taxon>
        <taxon>Gunneridae</taxon>
        <taxon>Pentapetalae</taxon>
        <taxon>asterids</taxon>
        <taxon>campanulids</taxon>
        <taxon>Asterales</taxon>
        <taxon>Asteraceae</taxon>
        <taxon>Asteroideae</taxon>
        <taxon>Anthemideae</taxon>
        <taxon>Anthemidinae</taxon>
        <taxon>Tanacetum</taxon>
    </lineage>
</organism>
<feature type="region of interest" description="Disordered" evidence="1">
    <location>
        <begin position="1"/>
        <end position="51"/>
    </location>
</feature>
<reference evidence="2" key="1">
    <citation type="journal article" date="2019" name="Sci. Rep.">
        <title>Draft genome of Tanacetum cinerariifolium, the natural source of mosquito coil.</title>
        <authorList>
            <person name="Yamashiro T."/>
            <person name="Shiraishi A."/>
            <person name="Satake H."/>
            <person name="Nakayama K."/>
        </authorList>
    </citation>
    <scope>NUCLEOTIDE SEQUENCE</scope>
</reference>